<gene>
    <name evidence="8" type="ORF">NMOB1V02_LOCUS5235</name>
</gene>
<keyword evidence="1" id="KW-0479">Metal-binding</keyword>
<feature type="region of interest" description="Disordered" evidence="6">
    <location>
        <begin position="238"/>
        <end position="326"/>
    </location>
</feature>
<dbReference type="EMBL" id="CAJPEX010000926">
    <property type="protein sequence ID" value="CAG0917656.1"/>
    <property type="molecule type" value="Genomic_DNA"/>
</dbReference>
<accession>A0A7R9BLY5</accession>
<dbReference type="PANTHER" id="PTHR24379">
    <property type="entry name" value="KRAB AND ZINC FINGER DOMAIN-CONTAINING"/>
    <property type="match status" value="1"/>
</dbReference>
<keyword evidence="3 5" id="KW-0863">Zinc-finger</keyword>
<reference evidence="8" key="1">
    <citation type="submission" date="2020-11" db="EMBL/GenBank/DDBJ databases">
        <authorList>
            <person name="Tran Van P."/>
        </authorList>
    </citation>
    <scope>NUCLEOTIDE SEQUENCE</scope>
</reference>
<dbReference type="Pfam" id="PF00096">
    <property type="entry name" value="zf-C2H2"/>
    <property type="match status" value="5"/>
</dbReference>
<feature type="compositionally biased region" description="Acidic residues" evidence="6">
    <location>
        <begin position="1010"/>
        <end position="1023"/>
    </location>
</feature>
<dbReference type="PANTHER" id="PTHR24379:SF121">
    <property type="entry name" value="C2H2-TYPE DOMAIN-CONTAINING PROTEIN"/>
    <property type="match status" value="1"/>
</dbReference>
<organism evidence="8">
    <name type="scientific">Notodromas monacha</name>
    <dbReference type="NCBI Taxonomy" id="399045"/>
    <lineage>
        <taxon>Eukaryota</taxon>
        <taxon>Metazoa</taxon>
        <taxon>Ecdysozoa</taxon>
        <taxon>Arthropoda</taxon>
        <taxon>Crustacea</taxon>
        <taxon>Oligostraca</taxon>
        <taxon>Ostracoda</taxon>
        <taxon>Podocopa</taxon>
        <taxon>Podocopida</taxon>
        <taxon>Cypridocopina</taxon>
        <taxon>Cypridoidea</taxon>
        <taxon>Cyprididae</taxon>
        <taxon>Notodromas</taxon>
    </lineage>
</organism>
<dbReference type="PROSITE" id="PS00028">
    <property type="entry name" value="ZINC_FINGER_C2H2_1"/>
    <property type="match status" value="13"/>
</dbReference>
<dbReference type="GO" id="GO:0005634">
    <property type="term" value="C:nucleus"/>
    <property type="evidence" value="ECO:0007669"/>
    <property type="project" value="InterPro"/>
</dbReference>
<feature type="region of interest" description="Disordered" evidence="6">
    <location>
        <begin position="894"/>
        <end position="972"/>
    </location>
</feature>
<keyword evidence="4" id="KW-0862">Zinc</keyword>
<dbReference type="SMART" id="SM00868">
    <property type="entry name" value="zf-AD"/>
    <property type="match status" value="5"/>
</dbReference>
<evidence type="ECO:0000256" key="6">
    <source>
        <dbReference type="SAM" id="MobiDB-lite"/>
    </source>
</evidence>
<feature type="domain" description="C2H2-type" evidence="7">
    <location>
        <begin position="556"/>
        <end position="583"/>
    </location>
</feature>
<feature type="region of interest" description="Disordered" evidence="6">
    <location>
        <begin position="1010"/>
        <end position="1036"/>
    </location>
</feature>
<feature type="domain" description="C2H2-type" evidence="7">
    <location>
        <begin position="1801"/>
        <end position="1828"/>
    </location>
</feature>
<feature type="domain" description="C2H2-type" evidence="7">
    <location>
        <begin position="640"/>
        <end position="663"/>
    </location>
</feature>
<feature type="domain" description="C2H2-type" evidence="7">
    <location>
        <begin position="1683"/>
        <end position="1705"/>
    </location>
</feature>
<dbReference type="InterPro" id="IPR012934">
    <property type="entry name" value="Znf_AD"/>
</dbReference>
<dbReference type="GO" id="GO:0008270">
    <property type="term" value="F:zinc ion binding"/>
    <property type="evidence" value="ECO:0007669"/>
    <property type="project" value="UniProtKB-KW"/>
</dbReference>
<name>A0A7R9BLY5_9CRUS</name>
<evidence type="ECO:0000259" key="7">
    <source>
        <dbReference type="PROSITE" id="PS50157"/>
    </source>
</evidence>
<feature type="domain" description="C2H2-type" evidence="7">
    <location>
        <begin position="612"/>
        <end position="640"/>
    </location>
</feature>
<evidence type="ECO:0000313" key="8">
    <source>
        <dbReference type="EMBL" id="CAD7277504.1"/>
    </source>
</evidence>
<dbReference type="SMART" id="SM00355">
    <property type="entry name" value="ZnF_C2H2"/>
    <property type="match status" value="33"/>
</dbReference>
<evidence type="ECO:0000256" key="5">
    <source>
        <dbReference type="PROSITE-ProRule" id="PRU00042"/>
    </source>
</evidence>
<feature type="domain" description="C2H2-type" evidence="7">
    <location>
        <begin position="1654"/>
        <end position="1682"/>
    </location>
</feature>
<feature type="compositionally biased region" description="Basic residues" evidence="6">
    <location>
        <begin position="294"/>
        <end position="305"/>
    </location>
</feature>
<feature type="domain" description="C2H2-type" evidence="7">
    <location>
        <begin position="1303"/>
        <end position="1330"/>
    </location>
</feature>
<proteinExistence type="predicted"/>
<protein>
    <recommendedName>
        <fullName evidence="7">C2H2-type domain-containing protein</fullName>
    </recommendedName>
</protein>
<sequence>MGHEGVKPHACPDCDHRTISFVNLQTHMKLVHKKKVTRKWHTDELGTRSYSLVCEERLPTGLPKRNVPEAVSRGWKMTSGTIEVLIRVPIVCVENVRRCCFLCGIESDQTAFSEECALPGSDQTVHEKIIGLALRKSAQDCDDTKPLFDEKSVVCLSCIQLVSTIDCIEKELTALTEKVWNFLGKHSKTRSCRAVRPVPGKSVAPCIPESDKKSENSFEHFDDVHSNLEVKLSEEDHDFDCGGEELDEDSGDGEEEEDPDWGEENRRVSRRGRSAVQLEEKPSDASSGRDKVKSTRGRRRVKTRSSPKEVASSSPNASNARRKTSFKKGMQTMNSIFRGEKRITSLRAAKVPCLFMWFNFRCRICHVESDGPETFLEHHVKNHAGLAPFVCHLCLARFENAEEFQNHVVFEETEMGAMKEFVCFPCKQDFSLPHVMDRHVESEHGPNDSSGFGGDDEGEDVVVKPYQCNECGGLKFRTYQDFILHRTGEFESHLEPEFFRSFNCIFDASSCGFKCRSEAELKLHLMLVHQSELVFKCPRCGSEKHVNETHVLKKPYECAICQKQFASNYQLRAHKEYHKEKDDRLCPICGKTINSQPMSVHIRSVHNKEYRLKCSYCDERFKYYTVKTYHERRVHTGESLKCETCGREFAAISSLKSHRFRVHGERSLKIHTCRMCNKEFPSRQKWKVHEMSHNGLKPHACPQCDHRTLEFKNLKTHIRLVHKLNVNRVWHTNEVGQKSYTIVAADVFVDWCRSDMEHNVPVVFVVPALELGLTRGACMICGLAADRTTSVESCYLPASGIAMADKIRELILRVPGPLEADSLANMKSSTVCAACAQLVNTIDFLEVEAEKNFNQFSTLRSSSTATVPIVKIENLPVQETKEVVVALDDFRKTRSKTRPTVTPVKKIGRRVGRPPKSAKKNGVKQRKRSSSEEDSEDSLYEAPAVAAKKVPPARPQRRSTRRSVSVGNKTVDEDAANLDEIVTKLEQQQQQEQQNDESSLFDAVVEAFDEGSDDDSEEDDEHEDPCVSGDQGSDSSKRSLYSLAVRKVFGLTVNPQSNKYKLLPGLSMWFRFRCRICGAECKDPENLLSHHNEHHASDSLFACHFCFMKFNEAEDFQHHVFFEEIMKSEQKDFVCKHCDEDFSNPRRLDTHAQGLESNDKKFAIVKPGVVKPEHCSPFRCDECNGIEFDTFQDYIVHRTSVNENHVVPEFPLVFRCIVTKECDFKGRSEEDLLQHALKVHQTKHAIFCPRCRCAKKSFVRTARHVVEYEYSPKRYCDECAEFFRDSEQIARHKMMTHAMRSSHICDECGREFSSKRILVRHMLTHKTTEGPERPCKLCGKLVKGFMTEHVRTFHASAMRLKCEFCDARFLYYGTKKKHYERFHASQVEAEMLQKWQLKDDSAQEQSATAEGSSNDLKSAARMQLYTDKNSEVFKVFGITLKLGSHRLKDMPGLSMWFKLQCRLCGHQAGNPEVFLNHHKQHHEPAALFVCHFCLSSFNDAEEFQNHVYCEELLKTVRKDFICCLCNVDLLNPRRLDVHMQTVHGADQSSMEEVTWTPFRCDECDGLPFKSYEEFIYHRAGDHPNHVVPEFLEVFSCATTPGCMFKGRNAEELLEHSDKVHDNKKPFVCPRCKCEKKTFRRIARHIVELEYNPKRYCDECGIFFKDSDQVERHINITHLKRSPHVCEECGKTFISKHLMKRHMQHHKPRLDKLCPICGKCVKGFLSHHVRAFHNREKRLKCELCDERFLYYSSKRKHFDRVHAVRDEKYPNTCKECGKTFACLGNLKSHLFTAHAIRGVTTYPCEICGKEYTEKRRLEDHQLRHQGVERQPADQDLFL</sequence>
<feature type="domain" description="C2H2-type" evidence="7">
    <location>
        <begin position="1770"/>
        <end position="1794"/>
    </location>
</feature>
<dbReference type="GO" id="GO:0000977">
    <property type="term" value="F:RNA polymerase II transcription regulatory region sequence-specific DNA binding"/>
    <property type="evidence" value="ECO:0007669"/>
    <property type="project" value="TreeGrafter"/>
</dbReference>
<dbReference type="PROSITE" id="PS50157">
    <property type="entry name" value="ZINC_FINGER_C2H2_2"/>
    <property type="match status" value="11"/>
</dbReference>
<dbReference type="EMBL" id="OA882963">
    <property type="protein sequence ID" value="CAD7277504.1"/>
    <property type="molecule type" value="Genomic_DNA"/>
</dbReference>
<feature type="domain" description="C2H2-type" evidence="7">
    <location>
        <begin position="671"/>
        <end position="698"/>
    </location>
</feature>
<dbReference type="InterPro" id="IPR013087">
    <property type="entry name" value="Znf_C2H2_type"/>
</dbReference>
<feature type="compositionally biased region" description="Acidic residues" evidence="6">
    <location>
        <begin position="238"/>
        <end position="262"/>
    </location>
</feature>
<evidence type="ECO:0000256" key="4">
    <source>
        <dbReference type="ARBA" id="ARBA00022833"/>
    </source>
</evidence>
<keyword evidence="9" id="KW-1185">Reference proteome</keyword>
<feature type="region of interest" description="Disordered" evidence="6">
    <location>
        <begin position="198"/>
        <end position="217"/>
    </location>
</feature>
<evidence type="ECO:0000256" key="3">
    <source>
        <dbReference type="ARBA" id="ARBA00022771"/>
    </source>
</evidence>
<evidence type="ECO:0000256" key="2">
    <source>
        <dbReference type="ARBA" id="ARBA00022737"/>
    </source>
</evidence>
<dbReference type="OrthoDB" id="6363221at2759"/>
<feature type="domain" description="C2H2-type" evidence="7">
    <location>
        <begin position="1274"/>
        <end position="1302"/>
    </location>
</feature>
<feature type="domain" description="C2H2-type" evidence="7">
    <location>
        <begin position="1133"/>
        <end position="1161"/>
    </location>
</feature>
<evidence type="ECO:0000256" key="1">
    <source>
        <dbReference type="ARBA" id="ARBA00022723"/>
    </source>
</evidence>
<dbReference type="SUPFAM" id="SSF57667">
    <property type="entry name" value="beta-beta-alpha zinc fingers"/>
    <property type="match status" value="7"/>
</dbReference>
<dbReference type="Proteomes" id="UP000678499">
    <property type="component" value="Unassembled WGS sequence"/>
</dbReference>
<dbReference type="InterPro" id="IPR036236">
    <property type="entry name" value="Znf_C2H2_sf"/>
</dbReference>
<dbReference type="Gene3D" id="3.30.160.60">
    <property type="entry name" value="Classic Zinc Finger"/>
    <property type="match status" value="8"/>
</dbReference>
<feature type="compositionally biased region" description="Basic residues" evidence="6">
    <location>
        <begin position="906"/>
        <end position="928"/>
    </location>
</feature>
<evidence type="ECO:0000313" key="9">
    <source>
        <dbReference type="Proteomes" id="UP000678499"/>
    </source>
</evidence>
<keyword evidence="2" id="KW-0677">Repeat</keyword>
<dbReference type="GO" id="GO:0000981">
    <property type="term" value="F:DNA-binding transcription factor activity, RNA polymerase II-specific"/>
    <property type="evidence" value="ECO:0007669"/>
    <property type="project" value="TreeGrafter"/>
</dbReference>
<feature type="compositionally biased region" description="Basic and acidic residues" evidence="6">
    <location>
        <begin position="278"/>
        <end position="293"/>
    </location>
</feature>